<dbReference type="Gene3D" id="2.60.120.1440">
    <property type="match status" value="1"/>
</dbReference>
<reference evidence="4 5" key="1">
    <citation type="submission" date="2016-10" db="EMBL/GenBank/DDBJ databases">
        <authorList>
            <person name="de Groot N.N."/>
        </authorList>
    </citation>
    <scope>NUCLEOTIDE SEQUENCE [LARGE SCALE GENOMIC DNA]</scope>
    <source>
        <strain evidence="4 5">47C3B</strain>
    </source>
</reference>
<feature type="transmembrane region" description="Helical" evidence="1">
    <location>
        <begin position="77"/>
        <end position="101"/>
    </location>
</feature>
<dbReference type="Gene3D" id="3.55.50.30">
    <property type="match status" value="1"/>
</dbReference>
<dbReference type="PANTHER" id="PTHR30273">
    <property type="entry name" value="PERIPLASMIC SIGNAL SENSOR AND SIGMA FACTOR ACTIVATOR FECR-RELATED"/>
    <property type="match status" value="1"/>
</dbReference>
<feature type="domain" description="FecR protein" evidence="2">
    <location>
        <begin position="180"/>
        <end position="274"/>
    </location>
</feature>
<dbReference type="Pfam" id="PF16344">
    <property type="entry name" value="FecR_C"/>
    <property type="match status" value="1"/>
</dbReference>
<keyword evidence="5" id="KW-1185">Reference proteome</keyword>
<keyword evidence="1" id="KW-1133">Transmembrane helix</keyword>
<dbReference type="Pfam" id="PF04773">
    <property type="entry name" value="FecR"/>
    <property type="match status" value="1"/>
</dbReference>
<evidence type="ECO:0000259" key="3">
    <source>
        <dbReference type="Pfam" id="PF16344"/>
    </source>
</evidence>
<gene>
    <name evidence="4" type="ORF">SAMN05216464_101594</name>
</gene>
<dbReference type="InterPro" id="IPR006860">
    <property type="entry name" value="FecR"/>
</dbReference>
<keyword evidence="1" id="KW-0472">Membrane</keyword>
<dbReference type="InterPro" id="IPR012373">
    <property type="entry name" value="Ferrdict_sens_TM"/>
</dbReference>
<dbReference type="Proteomes" id="UP000199072">
    <property type="component" value="Unassembled WGS sequence"/>
</dbReference>
<evidence type="ECO:0000259" key="2">
    <source>
        <dbReference type="Pfam" id="PF04773"/>
    </source>
</evidence>
<dbReference type="InterPro" id="IPR032508">
    <property type="entry name" value="FecR_C"/>
</dbReference>
<feature type="domain" description="Protein FecR C-terminal" evidence="3">
    <location>
        <begin position="318"/>
        <end position="379"/>
    </location>
</feature>
<dbReference type="PANTHER" id="PTHR30273:SF2">
    <property type="entry name" value="PROTEIN FECR"/>
    <property type="match status" value="1"/>
</dbReference>
<evidence type="ECO:0000313" key="4">
    <source>
        <dbReference type="EMBL" id="SDD38689.1"/>
    </source>
</evidence>
<dbReference type="OrthoDB" id="1099963at2"/>
<dbReference type="EMBL" id="FNAI01000001">
    <property type="protein sequence ID" value="SDD38689.1"/>
    <property type="molecule type" value="Genomic_DNA"/>
</dbReference>
<sequence>MEKAEFIRILKKYNDGTASYQEKQFLDSYYNSFEVRTDVVELLDAEEKTSLKEQIKAGLQKDIAAAASKRTVKRFPLFGKVAVAAVILITLSIGVYFYVAWENGDIYPAHYYSKHDIQPGGNKAILTLANGQQIILGAKGNGLLAIQGNTKIVKSAIGQIAYNNQPALLNEKADVTYNMISVPRGGQYQVTLPDGSRVLLNSASSLHFPTAFNGNDRRVELTGEAYFEVAHDKTKPFKVITGSQTVEVLGTHFNINAYSDESTLNTTLLEGSVKVFNGNQEVVIKPGEQAQTTAGSGAISVIQNADTEQAIAWKNGLFQFKDASLETIMRSLSRWYNVDIAYDGEIPERKFSGKIYRNINISQALEIINFSGVRFHIEKASASQKTNKIIVTP</sequence>
<name>A0A1G6UBQ4_9SPHI</name>
<keyword evidence="1" id="KW-0812">Transmembrane</keyword>
<dbReference type="FunFam" id="2.60.120.1440:FF:000001">
    <property type="entry name" value="Putative anti-sigma factor"/>
    <property type="match status" value="1"/>
</dbReference>
<dbReference type="GO" id="GO:0016989">
    <property type="term" value="F:sigma factor antagonist activity"/>
    <property type="evidence" value="ECO:0007669"/>
    <property type="project" value="TreeGrafter"/>
</dbReference>
<protein>
    <submittedName>
        <fullName evidence="4">FecR family protein</fullName>
    </submittedName>
</protein>
<dbReference type="AlphaFoldDB" id="A0A1G6UBQ4"/>
<evidence type="ECO:0000256" key="1">
    <source>
        <dbReference type="SAM" id="Phobius"/>
    </source>
</evidence>
<proteinExistence type="predicted"/>
<dbReference type="STRING" id="1391627.SAMN05216464_101594"/>
<accession>A0A1G6UBQ4</accession>
<organism evidence="4 5">
    <name type="scientific">Mucilaginibacter pineti</name>
    <dbReference type="NCBI Taxonomy" id="1391627"/>
    <lineage>
        <taxon>Bacteria</taxon>
        <taxon>Pseudomonadati</taxon>
        <taxon>Bacteroidota</taxon>
        <taxon>Sphingobacteriia</taxon>
        <taxon>Sphingobacteriales</taxon>
        <taxon>Sphingobacteriaceae</taxon>
        <taxon>Mucilaginibacter</taxon>
    </lineage>
</organism>
<evidence type="ECO:0000313" key="5">
    <source>
        <dbReference type="Proteomes" id="UP000199072"/>
    </source>
</evidence>
<dbReference type="RefSeq" id="WP_091143982.1">
    <property type="nucleotide sequence ID" value="NZ_FNAI01000001.1"/>
</dbReference>